<proteinExistence type="predicted"/>
<organism evidence="2">
    <name type="scientific">Skeletonema marinoi</name>
    <dbReference type="NCBI Taxonomy" id="267567"/>
    <lineage>
        <taxon>Eukaryota</taxon>
        <taxon>Sar</taxon>
        <taxon>Stramenopiles</taxon>
        <taxon>Ochrophyta</taxon>
        <taxon>Bacillariophyta</taxon>
        <taxon>Coscinodiscophyceae</taxon>
        <taxon>Thalassiosirophycidae</taxon>
        <taxon>Thalassiosirales</taxon>
        <taxon>Skeletonemataceae</taxon>
        <taxon>Skeletonema</taxon>
        <taxon>Skeletonema marinoi-dohrnii complex</taxon>
    </lineage>
</organism>
<sequence>MEVEEQENTTTTMEEYRSGPTSASGATSHPSMNEPWKRPTRPDEMIEEWPTSLDGHLHLKKSVSFSEFSAMYPYEKTYTPVNELFYTSSERKFMSKRDTVQEAIRIRRALSDGMDASGEDITTLAQCGLKGHELVGIEHLVLHKVPKNISKLRKHHSQMVLQEQEKQRAEYQNDPVRLAAESAIDSKKSSLQARKRADIAFSIK</sequence>
<feature type="region of interest" description="Disordered" evidence="1">
    <location>
        <begin position="1"/>
        <end position="42"/>
    </location>
</feature>
<reference evidence="2" key="1">
    <citation type="submission" date="2021-01" db="EMBL/GenBank/DDBJ databases">
        <authorList>
            <person name="Corre E."/>
            <person name="Pelletier E."/>
            <person name="Niang G."/>
            <person name="Scheremetjew M."/>
            <person name="Finn R."/>
            <person name="Kale V."/>
            <person name="Holt S."/>
            <person name="Cochrane G."/>
            <person name="Meng A."/>
            <person name="Brown T."/>
            <person name="Cohen L."/>
        </authorList>
    </citation>
    <scope>NUCLEOTIDE SEQUENCE</scope>
    <source>
        <strain evidence="2">SM1012Den-03</strain>
    </source>
</reference>
<accession>A0A7S2M4T9</accession>
<dbReference type="EMBL" id="HBGZ01028292">
    <property type="protein sequence ID" value="CAD9625186.1"/>
    <property type="molecule type" value="Transcribed_RNA"/>
</dbReference>
<evidence type="ECO:0000313" key="2">
    <source>
        <dbReference type="EMBL" id="CAD9625186.1"/>
    </source>
</evidence>
<dbReference type="AlphaFoldDB" id="A0A7S2M4T9"/>
<evidence type="ECO:0000256" key="1">
    <source>
        <dbReference type="SAM" id="MobiDB-lite"/>
    </source>
</evidence>
<protein>
    <submittedName>
        <fullName evidence="2">Uncharacterized protein</fullName>
    </submittedName>
</protein>
<gene>
    <name evidence="2" type="ORF">SMAR0320_LOCUS20145</name>
</gene>
<name>A0A7S2M4T9_9STRA</name>
<feature type="compositionally biased region" description="Polar residues" evidence="1">
    <location>
        <begin position="19"/>
        <end position="31"/>
    </location>
</feature>